<dbReference type="PANTHER" id="PTHR43800">
    <property type="entry name" value="PEPTIDYL-LYSINE N-ACETYLTRANSFERASE YJAB"/>
    <property type="match status" value="1"/>
</dbReference>
<dbReference type="EMBL" id="JACJVR010000019">
    <property type="protein sequence ID" value="MBB6690941.1"/>
    <property type="molecule type" value="Genomic_DNA"/>
</dbReference>
<reference evidence="4 5" key="1">
    <citation type="submission" date="2020-08" db="EMBL/GenBank/DDBJ databases">
        <title>Cohnella phylogeny.</title>
        <authorList>
            <person name="Dunlap C."/>
        </authorList>
    </citation>
    <scope>NUCLEOTIDE SEQUENCE [LARGE SCALE GENOMIC DNA]</scope>
    <source>
        <strain evidence="4 5">DSM 25239</strain>
    </source>
</reference>
<dbReference type="CDD" id="cd04301">
    <property type="entry name" value="NAT_SF"/>
    <property type="match status" value="1"/>
</dbReference>
<comment type="caution">
    <text evidence="4">The sequence shown here is derived from an EMBL/GenBank/DDBJ whole genome shotgun (WGS) entry which is preliminary data.</text>
</comment>
<dbReference type="RefSeq" id="WP_185134931.1">
    <property type="nucleotide sequence ID" value="NZ_JACJVR010000019.1"/>
</dbReference>
<dbReference type="NCBIfam" id="NF007853">
    <property type="entry name" value="PRK10562.1"/>
    <property type="match status" value="1"/>
</dbReference>
<dbReference type="Gene3D" id="3.40.630.30">
    <property type="match status" value="1"/>
</dbReference>
<dbReference type="InterPro" id="IPR016181">
    <property type="entry name" value="Acyl_CoA_acyltransferase"/>
</dbReference>
<keyword evidence="1 4" id="KW-0808">Transferase</keyword>
<name>A0A841TYE4_9BACL</name>
<keyword evidence="5" id="KW-1185">Reference proteome</keyword>
<evidence type="ECO:0000313" key="4">
    <source>
        <dbReference type="EMBL" id="MBB6690941.1"/>
    </source>
</evidence>
<accession>A0A841TYE4</accession>
<dbReference type="AlphaFoldDB" id="A0A841TYE4"/>
<organism evidence="4 5">
    <name type="scientific">Cohnella xylanilytica</name>
    <dbReference type="NCBI Taxonomy" id="557555"/>
    <lineage>
        <taxon>Bacteria</taxon>
        <taxon>Bacillati</taxon>
        <taxon>Bacillota</taxon>
        <taxon>Bacilli</taxon>
        <taxon>Bacillales</taxon>
        <taxon>Paenibacillaceae</taxon>
        <taxon>Cohnella</taxon>
    </lineage>
</organism>
<dbReference type="InterPro" id="IPR000182">
    <property type="entry name" value="GNAT_dom"/>
</dbReference>
<evidence type="ECO:0000256" key="1">
    <source>
        <dbReference type="ARBA" id="ARBA00022679"/>
    </source>
</evidence>
<dbReference type="PROSITE" id="PS51186">
    <property type="entry name" value="GNAT"/>
    <property type="match status" value="1"/>
</dbReference>
<dbReference type="PANTHER" id="PTHR43800:SF1">
    <property type="entry name" value="PEPTIDYL-LYSINE N-ACETYLTRANSFERASE YJAB"/>
    <property type="match status" value="1"/>
</dbReference>
<evidence type="ECO:0000259" key="3">
    <source>
        <dbReference type="PROSITE" id="PS51186"/>
    </source>
</evidence>
<protein>
    <submittedName>
        <fullName evidence="4">N-acetyltransferase</fullName>
        <ecNumber evidence="4">2.3.1.-</ecNumber>
    </submittedName>
</protein>
<dbReference type="EC" id="2.3.1.-" evidence="4"/>
<dbReference type="Pfam" id="PF13508">
    <property type="entry name" value="Acetyltransf_7"/>
    <property type="match status" value="1"/>
</dbReference>
<feature type="domain" description="N-acetyltransferase" evidence="3">
    <location>
        <begin position="1"/>
        <end position="143"/>
    </location>
</feature>
<keyword evidence="2 4" id="KW-0012">Acyltransferase</keyword>
<dbReference type="GO" id="GO:0016747">
    <property type="term" value="F:acyltransferase activity, transferring groups other than amino-acyl groups"/>
    <property type="evidence" value="ECO:0007669"/>
    <property type="project" value="InterPro"/>
</dbReference>
<sequence length="144" mass="16480">MVVRLFAENDIDSMVEIWLAGSKEAHRFIPAEYWESNRSVMKETYLPMSQSYVLEAEGAIAGFISMVDDYLAALFVSPAEQGKGYGKILLNYVKNQKETITLKVYQENDHAVRFYQKNGFVIASEAVDENTSSKEYVMVWNKKD</sequence>
<evidence type="ECO:0000256" key="2">
    <source>
        <dbReference type="ARBA" id="ARBA00023315"/>
    </source>
</evidence>
<proteinExistence type="predicted"/>
<dbReference type="SUPFAM" id="SSF55729">
    <property type="entry name" value="Acyl-CoA N-acyltransferases (Nat)"/>
    <property type="match status" value="1"/>
</dbReference>
<gene>
    <name evidence="4" type="ORF">H7B90_05935</name>
</gene>
<dbReference type="Proteomes" id="UP000553776">
    <property type="component" value="Unassembled WGS sequence"/>
</dbReference>
<evidence type="ECO:0000313" key="5">
    <source>
        <dbReference type="Proteomes" id="UP000553776"/>
    </source>
</evidence>